<dbReference type="EMBL" id="MN739395">
    <property type="protein sequence ID" value="QHT02547.1"/>
    <property type="molecule type" value="Genomic_DNA"/>
</dbReference>
<organism evidence="1">
    <name type="scientific">viral metagenome</name>
    <dbReference type="NCBI Taxonomy" id="1070528"/>
    <lineage>
        <taxon>unclassified sequences</taxon>
        <taxon>metagenomes</taxon>
        <taxon>organismal metagenomes</taxon>
    </lineage>
</organism>
<name>A0A6C0CE17_9ZZZZ</name>
<evidence type="ECO:0000313" key="1">
    <source>
        <dbReference type="EMBL" id="QHT02547.1"/>
    </source>
</evidence>
<protein>
    <submittedName>
        <fullName evidence="1">Uncharacterized protein</fullName>
    </submittedName>
</protein>
<accession>A0A6C0CE17</accession>
<sequence length="322" mass="38761">MVSMSEMSKPFDPYLEETLSFRKLPTVSPVNHLCYGILTELIAPRVKDLRKKKQIEDRDSYVKKINLINLKYLQRSFDIPKVVKLGSNKREILNWFSVNEIPLIYLKEMYEQQLAGPPKLEPNDYICINEKKNIYGRVRRVWGKRHNQVHYDPVHYDGNKLQWTTPVHLNPYYIARTCYRRKDTFIRMGKDLEEDLEEFLLPDELVFRKNPYDMFDCGYTRGISIWKCKKVGHNDNWQKEFDENKKKIMDEIHFRQRFWLESIYLRDISIQAFYGWFDTNYDIIGKKERPPTPSWHVTSSDGVYLNEDELWRHVVWIIDGCE</sequence>
<reference evidence="1" key="1">
    <citation type="journal article" date="2020" name="Nature">
        <title>Giant virus diversity and host interactions through global metagenomics.</title>
        <authorList>
            <person name="Schulz F."/>
            <person name="Roux S."/>
            <person name="Paez-Espino D."/>
            <person name="Jungbluth S."/>
            <person name="Walsh D.A."/>
            <person name="Denef V.J."/>
            <person name="McMahon K.D."/>
            <person name="Konstantinidis K.T."/>
            <person name="Eloe-Fadrosh E.A."/>
            <person name="Kyrpides N.C."/>
            <person name="Woyke T."/>
        </authorList>
    </citation>
    <scope>NUCLEOTIDE SEQUENCE</scope>
    <source>
        <strain evidence="1">GVMAG-M-3300020595-32</strain>
    </source>
</reference>
<proteinExistence type="predicted"/>
<dbReference type="AlphaFoldDB" id="A0A6C0CE17"/>